<evidence type="ECO:0000256" key="1">
    <source>
        <dbReference type="ARBA" id="ARBA00005006"/>
    </source>
</evidence>
<dbReference type="GO" id="GO:0005524">
    <property type="term" value="F:ATP binding"/>
    <property type="evidence" value="ECO:0007669"/>
    <property type="project" value="UniProtKB-KW"/>
</dbReference>
<evidence type="ECO:0000256" key="9">
    <source>
        <dbReference type="RuleBase" id="RU004391"/>
    </source>
</evidence>
<comment type="pathway">
    <text evidence="1 9">Sulfur metabolism; glutathione biosynthesis; glutathione from L-cysteine and L-glutamate: step 1/2.</text>
</comment>
<organism evidence="11 12">
    <name type="scientific">Limosilactobacillus reuteri TD1</name>
    <dbReference type="NCBI Taxonomy" id="1358027"/>
    <lineage>
        <taxon>Bacteria</taxon>
        <taxon>Bacillati</taxon>
        <taxon>Bacillota</taxon>
        <taxon>Bacilli</taxon>
        <taxon>Lactobacillales</taxon>
        <taxon>Lactobacillaceae</taxon>
        <taxon>Limosilactobacillus</taxon>
    </lineage>
</organism>
<feature type="domain" description="Glutamate--cysteine ligase" evidence="10">
    <location>
        <begin position="26"/>
        <end position="362"/>
    </location>
</feature>
<reference evidence="11 12" key="1">
    <citation type="journal article" date="2014" name="Genome Announc.">
        <title>Complete Genome Sequences of Lactobacillus johnsonii Strain N6.2 and Lactobacillus reuteri Strain TD1.</title>
        <authorList>
            <person name="Leonard M.T."/>
            <person name="Valladares R.B."/>
            <person name="Ardissone A."/>
            <person name="Gonzalez C.F."/>
            <person name="Lorca G.L."/>
            <person name="Triplett E.W."/>
        </authorList>
    </citation>
    <scope>NUCLEOTIDE SEQUENCE [LARGE SCALE GENOMIC DNA]</scope>
    <source>
        <strain evidence="11 12">TD1</strain>
    </source>
</reference>
<sequence>MNLNKIKMIDWRDSWMGTDYDQLKAALKEPSLNAKLFSSQFGLEAKKHRILTNGRASRYPYPENLRSRQYNIYLNSGYTDDMMDFETGPVVGAKNAVRQLKMLEQIVISHLRSDERLWPLSMAPGPTYQHDLEYLQTAFTKKWDQGTHDYLGKKYGIVQEILGDVHVNFSLDDGLINEIYHRFYADRYPNRIDFQNHLYFKLAQKFYLYQWLFTYLYGASPVSEDMPHSIPEDLELPVRSLRCSDYGDDNFTNEQVTYTSYDQHFTELKHFMDNGTYYSMKEFFGPVRLRRHNHDMHDIDGALQEGIDYLEFRNFDLDPLSRTGISDDTINFLELMLLNSILSPLPDNLEERLAEAKKRNNEVALQKPKEQLPWMHEEAMQLIAELQNFIVEFNAPREYQLALKFVQRRVDDPSLTLSGQLADQLENGDLLSFGLKIANDRYTKNINFQHPLQAISDVYSDDVQQLVKAAIELGVQVDLQPTRVVLHVGNHQESYNAQAAFDFSKGARDVILSDFPEVQDFQEK</sequence>
<dbReference type="GO" id="GO:0046872">
    <property type="term" value="F:metal ion binding"/>
    <property type="evidence" value="ECO:0007669"/>
    <property type="project" value="TreeGrafter"/>
</dbReference>
<comment type="similarity">
    <text evidence="8">Belongs to the glutamate--cysteine ligase type 1 family.</text>
</comment>
<dbReference type="EMBL" id="CP006603">
    <property type="protein sequence ID" value="AGR64568.1"/>
    <property type="molecule type" value="Genomic_DNA"/>
</dbReference>
<dbReference type="GO" id="GO:0005829">
    <property type="term" value="C:cytosol"/>
    <property type="evidence" value="ECO:0007669"/>
    <property type="project" value="TreeGrafter"/>
</dbReference>
<dbReference type="SUPFAM" id="SSF55931">
    <property type="entry name" value="Glutamine synthetase/guanido kinase"/>
    <property type="match status" value="1"/>
</dbReference>
<comment type="catalytic activity">
    <reaction evidence="7 9">
        <text>L-cysteine + L-glutamate + ATP = gamma-L-glutamyl-L-cysteine + ADP + phosphate + H(+)</text>
        <dbReference type="Rhea" id="RHEA:13285"/>
        <dbReference type="ChEBI" id="CHEBI:15378"/>
        <dbReference type="ChEBI" id="CHEBI:29985"/>
        <dbReference type="ChEBI" id="CHEBI:30616"/>
        <dbReference type="ChEBI" id="CHEBI:35235"/>
        <dbReference type="ChEBI" id="CHEBI:43474"/>
        <dbReference type="ChEBI" id="CHEBI:58173"/>
        <dbReference type="ChEBI" id="CHEBI:456216"/>
        <dbReference type="EC" id="6.3.2.2"/>
    </reaction>
</comment>
<evidence type="ECO:0000259" key="10">
    <source>
        <dbReference type="Pfam" id="PF04262"/>
    </source>
</evidence>
<evidence type="ECO:0000256" key="7">
    <source>
        <dbReference type="ARBA" id="ARBA00048819"/>
    </source>
</evidence>
<evidence type="ECO:0000256" key="4">
    <source>
        <dbReference type="ARBA" id="ARBA00022684"/>
    </source>
</evidence>
<dbReference type="AlphaFoldDB" id="S5NC46"/>
<evidence type="ECO:0000256" key="5">
    <source>
        <dbReference type="ARBA" id="ARBA00022741"/>
    </source>
</evidence>
<dbReference type="GO" id="GO:0006750">
    <property type="term" value="P:glutathione biosynthetic process"/>
    <property type="evidence" value="ECO:0007669"/>
    <property type="project" value="UniProtKB-UniPathway"/>
</dbReference>
<dbReference type="PANTHER" id="PTHR38761:SF1">
    <property type="entry name" value="GLUTAMATE--CYSTEINE LIGASE"/>
    <property type="match status" value="1"/>
</dbReference>
<dbReference type="Pfam" id="PF04262">
    <property type="entry name" value="Glu_cys_ligase"/>
    <property type="match status" value="1"/>
</dbReference>
<name>S5NC46_LIMRT</name>
<evidence type="ECO:0000256" key="2">
    <source>
        <dbReference type="ARBA" id="ARBA00012220"/>
    </source>
</evidence>
<dbReference type="EC" id="6.3.2.2" evidence="2 9"/>
<dbReference type="PATRIC" id="fig|1358027.3.peg.1480"/>
<dbReference type="GO" id="GO:0004357">
    <property type="term" value="F:glutamate-cysteine ligase activity"/>
    <property type="evidence" value="ECO:0007669"/>
    <property type="project" value="UniProtKB-EC"/>
</dbReference>
<dbReference type="Proteomes" id="UP000015085">
    <property type="component" value="Chromosome"/>
</dbReference>
<evidence type="ECO:0000256" key="3">
    <source>
        <dbReference type="ARBA" id="ARBA00022598"/>
    </source>
</evidence>
<evidence type="ECO:0000313" key="12">
    <source>
        <dbReference type="Proteomes" id="UP000015085"/>
    </source>
</evidence>
<keyword evidence="4 8" id="KW-0317">Glutathione biosynthesis</keyword>
<evidence type="ECO:0000256" key="6">
    <source>
        <dbReference type="ARBA" id="ARBA00022840"/>
    </source>
</evidence>
<dbReference type="InterPro" id="IPR007370">
    <property type="entry name" value="Glu_cys_ligase"/>
</dbReference>
<dbReference type="HOGENOM" id="CLU_020728_2_0_9"/>
<dbReference type="InterPro" id="IPR014746">
    <property type="entry name" value="Gln_synth/guanido_kin_cat_dom"/>
</dbReference>
<dbReference type="PANTHER" id="PTHR38761">
    <property type="entry name" value="GLUTAMATE--CYSTEINE LIGASE"/>
    <property type="match status" value="1"/>
</dbReference>
<keyword evidence="3 8" id="KW-0436">Ligase</keyword>
<evidence type="ECO:0000256" key="8">
    <source>
        <dbReference type="RuleBase" id="RU003544"/>
    </source>
</evidence>
<gene>
    <name evidence="11" type="ORF">N134_07755</name>
</gene>
<dbReference type="UniPathway" id="UPA00142">
    <property type="reaction ID" value="UER00209"/>
</dbReference>
<protein>
    <recommendedName>
        <fullName evidence="2 9">Glutamate--cysteine ligase</fullName>
        <ecNumber evidence="2 9">6.3.2.2</ecNumber>
    </recommendedName>
</protein>
<evidence type="ECO:0000313" key="11">
    <source>
        <dbReference type="EMBL" id="AGR64568.1"/>
    </source>
</evidence>
<keyword evidence="6" id="KW-0067">ATP-binding</keyword>
<proteinExistence type="inferred from homology"/>
<dbReference type="Gene3D" id="3.30.590.20">
    <property type="match status" value="1"/>
</dbReference>
<accession>S5NC46</accession>
<dbReference type="KEGG" id="lrr:N134_07755"/>
<dbReference type="InterPro" id="IPR006334">
    <property type="entry name" value="Glut_cys_ligase"/>
</dbReference>
<keyword evidence="5" id="KW-0547">Nucleotide-binding</keyword>